<dbReference type="Pfam" id="PF05577">
    <property type="entry name" value="Peptidase_S28"/>
    <property type="match status" value="1"/>
</dbReference>
<comment type="similarity">
    <text evidence="1">Belongs to the peptidase S28 family.</text>
</comment>
<evidence type="ECO:0000256" key="1">
    <source>
        <dbReference type="ARBA" id="ARBA00011079"/>
    </source>
</evidence>
<reference evidence="6 7" key="1">
    <citation type="submission" date="2018-02" db="EMBL/GenBank/DDBJ databases">
        <title>Genome sequence of the basidiomycete white-rot fungus Phlebia centrifuga.</title>
        <authorList>
            <person name="Granchi Z."/>
            <person name="Peng M."/>
            <person name="de Vries R.P."/>
            <person name="Hilden K."/>
            <person name="Makela M.R."/>
            <person name="Grigoriev I."/>
            <person name="Riley R."/>
        </authorList>
    </citation>
    <scope>NUCLEOTIDE SEQUENCE [LARGE SCALE GENOMIC DNA]</scope>
    <source>
        <strain evidence="6 7">FBCC195</strain>
    </source>
</reference>
<dbReference type="PANTHER" id="PTHR11010">
    <property type="entry name" value="PROTEASE S28 PRO-X CARBOXYPEPTIDASE-RELATED"/>
    <property type="match status" value="1"/>
</dbReference>
<dbReference type="Proteomes" id="UP000186601">
    <property type="component" value="Unassembled WGS sequence"/>
</dbReference>
<evidence type="ECO:0000256" key="5">
    <source>
        <dbReference type="ARBA" id="ARBA00023180"/>
    </source>
</evidence>
<evidence type="ECO:0000256" key="2">
    <source>
        <dbReference type="ARBA" id="ARBA00022670"/>
    </source>
</evidence>
<keyword evidence="5" id="KW-0325">Glycoprotein</keyword>
<protein>
    <recommendedName>
        <fullName evidence="8">Peptidase S28</fullName>
    </recommendedName>
</protein>
<dbReference type="Gene3D" id="3.40.50.1820">
    <property type="entry name" value="alpha/beta hydrolase"/>
    <property type="match status" value="2"/>
</dbReference>
<dbReference type="GO" id="GO:0070008">
    <property type="term" value="F:serine-type exopeptidase activity"/>
    <property type="evidence" value="ECO:0007669"/>
    <property type="project" value="InterPro"/>
</dbReference>
<accession>A0A2R6NXW1</accession>
<name>A0A2R6NXW1_9APHY</name>
<dbReference type="OrthoDB" id="2130629at2759"/>
<gene>
    <name evidence="6" type="ORF">PHLCEN_2v7227</name>
</gene>
<proteinExistence type="inferred from homology"/>
<dbReference type="PANTHER" id="PTHR11010:SF117">
    <property type="entry name" value="SERINE PROTEASE 16"/>
    <property type="match status" value="1"/>
</dbReference>
<dbReference type="GO" id="GO:0008239">
    <property type="term" value="F:dipeptidyl-peptidase activity"/>
    <property type="evidence" value="ECO:0007669"/>
    <property type="project" value="TreeGrafter"/>
</dbReference>
<keyword evidence="7" id="KW-1185">Reference proteome</keyword>
<dbReference type="AlphaFoldDB" id="A0A2R6NXW1"/>
<dbReference type="SUPFAM" id="SSF53474">
    <property type="entry name" value="alpha/beta-Hydrolases"/>
    <property type="match status" value="1"/>
</dbReference>
<evidence type="ECO:0008006" key="8">
    <source>
        <dbReference type="Google" id="ProtNLM"/>
    </source>
</evidence>
<dbReference type="InterPro" id="IPR008758">
    <property type="entry name" value="Peptidase_S28"/>
</dbReference>
<evidence type="ECO:0000313" key="6">
    <source>
        <dbReference type="EMBL" id="PSR79040.1"/>
    </source>
</evidence>
<dbReference type="GO" id="GO:0006508">
    <property type="term" value="P:proteolysis"/>
    <property type="evidence" value="ECO:0007669"/>
    <property type="project" value="UniProtKB-KW"/>
</dbReference>
<comment type="caution">
    <text evidence="6">The sequence shown here is derived from an EMBL/GenBank/DDBJ whole genome shotgun (WGS) entry which is preliminary data.</text>
</comment>
<organism evidence="6 7">
    <name type="scientific">Hermanssonia centrifuga</name>
    <dbReference type="NCBI Taxonomy" id="98765"/>
    <lineage>
        <taxon>Eukaryota</taxon>
        <taxon>Fungi</taxon>
        <taxon>Dikarya</taxon>
        <taxon>Basidiomycota</taxon>
        <taxon>Agaricomycotina</taxon>
        <taxon>Agaricomycetes</taxon>
        <taxon>Polyporales</taxon>
        <taxon>Meruliaceae</taxon>
        <taxon>Hermanssonia</taxon>
    </lineage>
</organism>
<keyword evidence="2" id="KW-0645">Protease</keyword>
<sequence>MVTAEGEALQDAQRTHNPACYLEMSTCVHARTVVPGGQAINLWRLGMAGEEHGSTLTTRATDATFPQYNFTQPLDHFSNTGFTFSQRYWVSDRYYTPGGPVIILDSGESSGTERLPYLDTGIVDILANATGGLGIVLEHRYYGASVPVANFTTDSLRWLNIEQALADSANFMANVKFPGINEDLTAPRTPWIYYGGSYAGSRSAHMRVLYPELVYGAIASSGVTYATILDWQYYDIIRQFGPTDCIHQIQTTVYEVDELLSDAKSHTPIKALFGLANLTHDQDFVSLLAGPLGDWQDKNWDPAVNSDDFANFCTALGSPNDTSVEIAKGISVNAATINYAIYVNQTFSRRCPSGSTADDCFGTFDPTQYQATDLSQTWRLWQFQVCTQFGFFFTAPPDPNQPRVISKLLTLDYAKMICEFAYPPGQHFTVPALPNITAVNSIGGLNIAADRLAIVDGQEDPWRPNTPHSDIAKKRLDTPLRPFKLISGAVHHYDENGLSNRTAEPPVIQEIHSQEVQFVQAWLSDFKQSKSGL</sequence>
<keyword evidence="3" id="KW-0732">Signal</keyword>
<dbReference type="EMBL" id="MLYV02000712">
    <property type="protein sequence ID" value="PSR79040.1"/>
    <property type="molecule type" value="Genomic_DNA"/>
</dbReference>
<evidence type="ECO:0000313" key="7">
    <source>
        <dbReference type="Proteomes" id="UP000186601"/>
    </source>
</evidence>
<evidence type="ECO:0000256" key="3">
    <source>
        <dbReference type="ARBA" id="ARBA00022729"/>
    </source>
</evidence>
<dbReference type="InterPro" id="IPR029058">
    <property type="entry name" value="AB_hydrolase_fold"/>
</dbReference>
<evidence type="ECO:0000256" key="4">
    <source>
        <dbReference type="ARBA" id="ARBA00022801"/>
    </source>
</evidence>
<keyword evidence="4" id="KW-0378">Hydrolase</keyword>